<dbReference type="InterPro" id="IPR029052">
    <property type="entry name" value="Metallo-depent_PP-like"/>
</dbReference>
<feature type="domain" description="Calcineurin-like phosphoesterase" evidence="1">
    <location>
        <begin position="46"/>
        <end position="239"/>
    </location>
</feature>
<reference evidence="2 3" key="1">
    <citation type="journal article" date="2015" name="Genome Biol. Evol.">
        <title>Comparative Genomics of a Bacterivorous Green Alga Reveals Evolutionary Causalities and Consequences of Phago-Mixotrophic Mode of Nutrition.</title>
        <authorList>
            <person name="Burns J.A."/>
            <person name="Paasch A."/>
            <person name="Narechania A."/>
            <person name="Kim E."/>
        </authorList>
    </citation>
    <scope>NUCLEOTIDE SEQUENCE [LARGE SCALE GENOMIC DNA]</scope>
    <source>
        <strain evidence="2 3">PLY_AMNH</strain>
    </source>
</reference>
<sequence>MQALKEDLFPNVGSREVHRDWERIQFKQVVEEKIYESVSQAPGSVRFVCISDTHGKLDQAFQNIPSGDVLIHAGDFSEIGLPSEVLKFNEQLACLPHPTKIVIAGNHDVSFDTDNYEYLAKRFGHDRVPRHEHDSRQIKSTLTNCIYLEDSETQVQGIRIYGSPWQPEFCDWAFNLPRGKACKEVWDKIPEGIDVLVTHGPPLGHGDKCFGGHRAGCYDLLRAVERIRPRYHVFGHIHEGSGVSSDGQTDFINASTCDFKYRPNNQAIVFDVKVPSVEKVSPEKTEA</sequence>
<evidence type="ECO:0000259" key="1">
    <source>
        <dbReference type="Pfam" id="PF00149"/>
    </source>
</evidence>
<dbReference type="Pfam" id="PF00149">
    <property type="entry name" value="Metallophos"/>
    <property type="match status" value="1"/>
</dbReference>
<comment type="caution">
    <text evidence="2">The sequence shown here is derived from an EMBL/GenBank/DDBJ whole genome shotgun (WGS) entry which is preliminary data.</text>
</comment>
<accession>A0AAE0FZB0</accession>
<dbReference type="PANTHER" id="PTHR12905">
    <property type="entry name" value="METALLOPHOSPHOESTERASE"/>
    <property type="match status" value="1"/>
</dbReference>
<evidence type="ECO:0000313" key="3">
    <source>
        <dbReference type="Proteomes" id="UP001190700"/>
    </source>
</evidence>
<protein>
    <recommendedName>
        <fullName evidence="1">Calcineurin-like phosphoesterase domain-containing protein</fullName>
    </recommendedName>
</protein>
<dbReference type="PANTHER" id="PTHR12905:SF0">
    <property type="entry name" value="CALCINEURIN-LIKE PHOSPHOESTERASE DOMAIN-CONTAINING PROTEIN"/>
    <property type="match status" value="1"/>
</dbReference>
<proteinExistence type="predicted"/>
<organism evidence="2 3">
    <name type="scientific">Cymbomonas tetramitiformis</name>
    <dbReference type="NCBI Taxonomy" id="36881"/>
    <lineage>
        <taxon>Eukaryota</taxon>
        <taxon>Viridiplantae</taxon>
        <taxon>Chlorophyta</taxon>
        <taxon>Pyramimonadophyceae</taxon>
        <taxon>Pyramimonadales</taxon>
        <taxon>Pyramimonadaceae</taxon>
        <taxon>Cymbomonas</taxon>
    </lineage>
</organism>
<dbReference type="Gene3D" id="3.60.21.10">
    <property type="match status" value="1"/>
</dbReference>
<gene>
    <name evidence="2" type="ORF">CYMTET_22890</name>
</gene>
<dbReference type="GO" id="GO:0016787">
    <property type="term" value="F:hydrolase activity"/>
    <property type="evidence" value="ECO:0007669"/>
    <property type="project" value="InterPro"/>
</dbReference>
<dbReference type="CDD" id="cd07379">
    <property type="entry name" value="MPP_239FB"/>
    <property type="match status" value="1"/>
</dbReference>
<dbReference type="EMBL" id="LGRX02011713">
    <property type="protein sequence ID" value="KAK3268615.1"/>
    <property type="molecule type" value="Genomic_DNA"/>
</dbReference>
<keyword evidence="3" id="KW-1185">Reference proteome</keyword>
<evidence type="ECO:0000313" key="2">
    <source>
        <dbReference type="EMBL" id="KAK3268615.1"/>
    </source>
</evidence>
<dbReference type="SUPFAM" id="SSF56300">
    <property type="entry name" value="Metallo-dependent phosphatases"/>
    <property type="match status" value="1"/>
</dbReference>
<dbReference type="AlphaFoldDB" id="A0AAE0FZB0"/>
<name>A0AAE0FZB0_9CHLO</name>
<dbReference type="InterPro" id="IPR051693">
    <property type="entry name" value="UPF0046_metallophosphoest"/>
</dbReference>
<dbReference type="Proteomes" id="UP001190700">
    <property type="component" value="Unassembled WGS sequence"/>
</dbReference>
<dbReference type="InterPro" id="IPR004843">
    <property type="entry name" value="Calcineurin-like_PHP"/>
</dbReference>